<dbReference type="Proteomes" id="UP001457282">
    <property type="component" value="Unassembled WGS sequence"/>
</dbReference>
<feature type="compositionally biased region" description="Low complexity" evidence="1">
    <location>
        <begin position="1"/>
        <end position="12"/>
    </location>
</feature>
<feature type="region of interest" description="Disordered" evidence="1">
    <location>
        <begin position="1"/>
        <end position="25"/>
    </location>
</feature>
<gene>
    <name evidence="2" type="ORF">M0R45_036082</name>
</gene>
<sequence>MPQLPRRPLLLLHPKSTPSSQDPPRLLQHTHRRRHLIAAVVKPLPATHCCYLQAVTTVQARNPATNSPCCPLCVQK</sequence>
<proteinExistence type="predicted"/>
<name>A0AAW1VWI8_RUBAR</name>
<organism evidence="2 3">
    <name type="scientific">Rubus argutus</name>
    <name type="common">Southern blackberry</name>
    <dbReference type="NCBI Taxonomy" id="59490"/>
    <lineage>
        <taxon>Eukaryota</taxon>
        <taxon>Viridiplantae</taxon>
        <taxon>Streptophyta</taxon>
        <taxon>Embryophyta</taxon>
        <taxon>Tracheophyta</taxon>
        <taxon>Spermatophyta</taxon>
        <taxon>Magnoliopsida</taxon>
        <taxon>eudicotyledons</taxon>
        <taxon>Gunneridae</taxon>
        <taxon>Pentapetalae</taxon>
        <taxon>rosids</taxon>
        <taxon>fabids</taxon>
        <taxon>Rosales</taxon>
        <taxon>Rosaceae</taxon>
        <taxon>Rosoideae</taxon>
        <taxon>Rosoideae incertae sedis</taxon>
        <taxon>Rubus</taxon>
    </lineage>
</organism>
<protein>
    <submittedName>
        <fullName evidence="2">Uncharacterized protein</fullName>
    </submittedName>
</protein>
<evidence type="ECO:0000313" key="2">
    <source>
        <dbReference type="EMBL" id="KAK9912210.1"/>
    </source>
</evidence>
<comment type="caution">
    <text evidence="2">The sequence shown here is derived from an EMBL/GenBank/DDBJ whole genome shotgun (WGS) entry which is preliminary data.</text>
</comment>
<accession>A0AAW1VWI8</accession>
<dbReference type="AlphaFoldDB" id="A0AAW1VWI8"/>
<dbReference type="EMBL" id="JBEDUW010000007">
    <property type="protein sequence ID" value="KAK9912210.1"/>
    <property type="molecule type" value="Genomic_DNA"/>
</dbReference>
<reference evidence="2 3" key="1">
    <citation type="journal article" date="2023" name="G3 (Bethesda)">
        <title>A chromosome-length genome assembly and annotation of blackberry (Rubus argutus, cv. 'Hillquist').</title>
        <authorList>
            <person name="Bruna T."/>
            <person name="Aryal R."/>
            <person name="Dudchenko O."/>
            <person name="Sargent D.J."/>
            <person name="Mead D."/>
            <person name="Buti M."/>
            <person name="Cavallini A."/>
            <person name="Hytonen T."/>
            <person name="Andres J."/>
            <person name="Pham M."/>
            <person name="Weisz D."/>
            <person name="Mascagni F."/>
            <person name="Usai G."/>
            <person name="Natali L."/>
            <person name="Bassil N."/>
            <person name="Fernandez G.E."/>
            <person name="Lomsadze A."/>
            <person name="Armour M."/>
            <person name="Olukolu B."/>
            <person name="Poorten T."/>
            <person name="Britton C."/>
            <person name="Davik J."/>
            <person name="Ashrafi H."/>
            <person name="Aiden E.L."/>
            <person name="Borodovsky M."/>
            <person name="Worthington M."/>
        </authorList>
    </citation>
    <scope>NUCLEOTIDE SEQUENCE [LARGE SCALE GENOMIC DNA]</scope>
    <source>
        <strain evidence="2">PI 553951</strain>
    </source>
</reference>
<keyword evidence="3" id="KW-1185">Reference proteome</keyword>
<evidence type="ECO:0000256" key="1">
    <source>
        <dbReference type="SAM" id="MobiDB-lite"/>
    </source>
</evidence>
<evidence type="ECO:0000313" key="3">
    <source>
        <dbReference type="Proteomes" id="UP001457282"/>
    </source>
</evidence>